<dbReference type="GO" id="GO:0005634">
    <property type="term" value="C:nucleus"/>
    <property type="evidence" value="ECO:0007669"/>
    <property type="project" value="TreeGrafter"/>
</dbReference>
<dbReference type="Gene3D" id="3.30.200.20">
    <property type="entry name" value="Phosphorylase Kinase, domain 1"/>
    <property type="match status" value="1"/>
</dbReference>
<name>A0A5N6TIU5_ASPAV</name>
<dbReference type="Gene3D" id="1.10.510.10">
    <property type="entry name" value="Transferase(Phosphotransferase) domain 1"/>
    <property type="match status" value="1"/>
</dbReference>
<protein>
    <submittedName>
        <fullName evidence="8">Kinase-like domain-containing protein</fullName>
    </submittedName>
</protein>
<dbReference type="InterPro" id="IPR051175">
    <property type="entry name" value="CLK_kinases"/>
</dbReference>
<dbReference type="GO" id="GO:0005524">
    <property type="term" value="F:ATP binding"/>
    <property type="evidence" value="ECO:0007669"/>
    <property type="project" value="UniProtKB-UniRule"/>
</dbReference>
<dbReference type="Pfam" id="PF00069">
    <property type="entry name" value="Pkinase"/>
    <property type="match status" value="2"/>
</dbReference>
<accession>A0A5N6TIU5</accession>
<dbReference type="PROSITE" id="PS50011">
    <property type="entry name" value="PROTEIN_KINASE_DOM"/>
    <property type="match status" value="1"/>
</dbReference>
<dbReference type="SUPFAM" id="SSF56112">
    <property type="entry name" value="Protein kinase-like (PK-like)"/>
    <property type="match status" value="1"/>
</dbReference>
<dbReference type="PANTHER" id="PTHR45646">
    <property type="entry name" value="SERINE/THREONINE-PROTEIN KINASE DOA-RELATED"/>
    <property type="match status" value="1"/>
</dbReference>
<evidence type="ECO:0000256" key="1">
    <source>
        <dbReference type="ARBA" id="ARBA00022527"/>
    </source>
</evidence>
<evidence type="ECO:0000256" key="2">
    <source>
        <dbReference type="ARBA" id="ARBA00022679"/>
    </source>
</evidence>
<reference evidence="8 9" key="1">
    <citation type="submission" date="2019-04" db="EMBL/GenBank/DDBJ databases">
        <title>Friends and foes A comparative genomics study of 23 Aspergillus species from section Flavi.</title>
        <authorList>
            <consortium name="DOE Joint Genome Institute"/>
            <person name="Kjaerbolling I."/>
            <person name="Vesth T."/>
            <person name="Frisvad J.C."/>
            <person name="Nybo J.L."/>
            <person name="Theobald S."/>
            <person name="Kildgaard S."/>
            <person name="Isbrandt T."/>
            <person name="Kuo A."/>
            <person name="Sato A."/>
            <person name="Lyhne E.K."/>
            <person name="Kogle M.E."/>
            <person name="Wiebenga A."/>
            <person name="Kun R.S."/>
            <person name="Lubbers R.J."/>
            <person name="Makela M.R."/>
            <person name="Barry K."/>
            <person name="Chovatia M."/>
            <person name="Clum A."/>
            <person name="Daum C."/>
            <person name="Haridas S."/>
            <person name="He G."/>
            <person name="LaButti K."/>
            <person name="Lipzen A."/>
            <person name="Mondo S."/>
            <person name="Riley R."/>
            <person name="Salamov A."/>
            <person name="Simmons B.A."/>
            <person name="Magnuson J.K."/>
            <person name="Henrissat B."/>
            <person name="Mortensen U.H."/>
            <person name="Larsen T.O."/>
            <person name="Devries R.P."/>
            <person name="Grigoriev I.V."/>
            <person name="Machida M."/>
            <person name="Baker S.E."/>
            <person name="Andersen M.R."/>
        </authorList>
    </citation>
    <scope>NUCLEOTIDE SEQUENCE [LARGE SCALE GENOMIC DNA]</scope>
    <source>
        <strain evidence="8 9">IBT 18842</strain>
    </source>
</reference>
<keyword evidence="5 6" id="KW-0067">ATP-binding</keyword>
<keyword evidence="1" id="KW-0723">Serine/threonine-protein kinase</keyword>
<evidence type="ECO:0000256" key="4">
    <source>
        <dbReference type="ARBA" id="ARBA00022777"/>
    </source>
</evidence>
<dbReference type="EMBL" id="ML742273">
    <property type="protein sequence ID" value="KAE8146288.1"/>
    <property type="molecule type" value="Genomic_DNA"/>
</dbReference>
<dbReference type="Proteomes" id="UP000325780">
    <property type="component" value="Unassembled WGS sequence"/>
</dbReference>
<evidence type="ECO:0000256" key="5">
    <source>
        <dbReference type="ARBA" id="ARBA00022840"/>
    </source>
</evidence>
<organism evidence="8 9">
    <name type="scientific">Aspergillus avenaceus</name>
    <dbReference type="NCBI Taxonomy" id="36643"/>
    <lineage>
        <taxon>Eukaryota</taxon>
        <taxon>Fungi</taxon>
        <taxon>Dikarya</taxon>
        <taxon>Ascomycota</taxon>
        <taxon>Pezizomycotina</taxon>
        <taxon>Eurotiomycetes</taxon>
        <taxon>Eurotiomycetidae</taxon>
        <taxon>Eurotiales</taxon>
        <taxon>Aspergillaceae</taxon>
        <taxon>Aspergillus</taxon>
        <taxon>Aspergillus subgen. Circumdati</taxon>
    </lineage>
</organism>
<keyword evidence="3 6" id="KW-0547">Nucleotide-binding</keyword>
<dbReference type="InterPro" id="IPR000719">
    <property type="entry name" value="Prot_kinase_dom"/>
</dbReference>
<dbReference type="InterPro" id="IPR011009">
    <property type="entry name" value="Kinase-like_dom_sf"/>
</dbReference>
<dbReference type="SMART" id="SM00220">
    <property type="entry name" value="S_TKc"/>
    <property type="match status" value="1"/>
</dbReference>
<dbReference type="GO" id="GO:0004674">
    <property type="term" value="F:protein serine/threonine kinase activity"/>
    <property type="evidence" value="ECO:0007669"/>
    <property type="project" value="UniProtKB-KW"/>
</dbReference>
<evidence type="ECO:0000256" key="3">
    <source>
        <dbReference type="ARBA" id="ARBA00022741"/>
    </source>
</evidence>
<keyword evidence="2" id="KW-0808">Transferase</keyword>
<proteinExistence type="predicted"/>
<keyword evidence="4 8" id="KW-0418">Kinase</keyword>
<feature type="domain" description="Protein kinase" evidence="7">
    <location>
        <begin position="38"/>
        <end position="405"/>
    </location>
</feature>
<evidence type="ECO:0000313" key="8">
    <source>
        <dbReference type="EMBL" id="KAE8146288.1"/>
    </source>
</evidence>
<keyword evidence="9" id="KW-1185">Reference proteome</keyword>
<dbReference type="OrthoDB" id="5979581at2759"/>
<feature type="binding site" evidence="6">
    <location>
        <position position="67"/>
    </location>
    <ligand>
        <name>ATP</name>
        <dbReference type="ChEBI" id="CHEBI:30616"/>
    </ligand>
</feature>
<sequence>MKTTCVLYKPIEDVERIEHYRAGGYHPVKIGERFHNRYRMVHKLGHGTYSTVWLAQDEVSNRYVAVKVCTAGSSPRESNVLSRLSEPQRSPDTRRSMIPLLLDMFNTHGPNGDHNCLATTPARMSISEAKSGSWISLFQLEVARAIAAQLVIAVEYIHSQGFVHGDLHCGNILFQLSFEFDHLSTETLYEKYGQPILEPVNRLDGKKLPPEVPQHGVIPVWLGKASEDLTLQEARILLSDFGEAFSPTEEQRYKSHTPLVVRPPEARFEPTKPLTFSSDIWTLGCTIWDIIAQRTLFEGFITNEEDMSCQQIELLGPLPIEWWEKWESYRKCLPENAMPIERPKPFSQSWEDRFETNIQRPRIEEGMPSFEPSERRAFLSMLRWMLSFRPEDRPSAQQVLESEWMVNRALPEYEKIRNKQL</sequence>
<evidence type="ECO:0000259" key="7">
    <source>
        <dbReference type="PROSITE" id="PS50011"/>
    </source>
</evidence>
<evidence type="ECO:0000313" key="9">
    <source>
        <dbReference type="Proteomes" id="UP000325780"/>
    </source>
</evidence>
<gene>
    <name evidence="8" type="ORF">BDV25DRAFT_143847</name>
</gene>
<dbReference type="InterPro" id="IPR017441">
    <property type="entry name" value="Protein_kinase_ATP_BS"/>
</dbReference>
<dbReference type="PANTHER" id="PTHR45646:SF11">
    <property type="entry name" value="SERINE_THREONINE-PROTEIN KINASE DOA"/>
    <property type="match status" value="1"/>
</dbReference>
<dbReference type="AlphaFoldDB" id="A0A5N6TIU5"/>
<evidence type="ECO:0000256" key="6">
    <source>
        <dbReference type="PROSITE-ProRule" id="PRU10141"/>
    </source>
</evidence>
<dbReference type="GO" id="GO:0043484">
    <property type="term" value="P:regulation of RNA splicing"/>
    <property type="evidence" value="ECO:0007669"/>
    <property type="project" value="TreeGrafter"/>
</dbReference>
<dbReference type="PROSITE" id="PS00107">
    <property type="entry name" value="PROTEIN_KINASE_ATP"/>
    <property type="match status" value="1"/>
</dbReference>